<evidence type="ECO:0000256" key="1">
    <source>
        <dbReference type="ARBA" id="ARBA00011900"/>
    </source>
</evidence>
<dbReference type="InterPro" id="IPR029063">
    <property type="entry name" value="SAM-dependent_MTases_sf"/>
</dbReference>
<reference evidence="7 8" key="1">
    <citation type="journal article" date="2019" name="Int. J. Syst. Evol. Microbiol.">
        <title>The Global Catalogue of Microorganisms (GCM) 10K type strain sequencing project: providing services to taxonomists for standard genome sequencing and annotation.</title>
        <authorList>
            <consortium name="The Broad Institute Genomics Platform"/>
            <consortium name="The Broad Institute Genome Sequencing Center for Infectious Disease"/>
            <person name="Wu L."/>
            <person name="Ma J."/>
        </authorList>
    </citation>
    <scope>NUCLEOTIDE SEQUENCE [LARGE SCALE GENOMIC DNA]</scope>
    <source>
        <strain evidence="7 8">JCM 13319</strain>
    </source>
</reference>
<accession>A0ABN2CLT8</accession>
<dbReference type="Proteomes" id="UP001501791">
    <property type="component" value="Unassembled WGS sequence"/>
</dbReference>
<comment type="catalytic activity">
    <reaction evidence="5">
        <text>a 2'-deoxyadenosine in DNA + S-adenosyl-L-methionine = an N(6)-methyl-2'-deoxyadenosine in DNA + S-adenosyl-L-homocysteine + H(+)</text>
        <dbReference type="Rhea" id="RHEA:15197"/>
        <dbReference type="Rhea" id="RHEA-COMP:12418"/>
        <dbReference type="Rhea" id="RHEA-COMP:12419"/>
        <dbReference type="ChEBI" id="CHEBI:15378"/>
        <dbReference type="ChEBI" id="CHEBI:57856"/>
        <dbReference type="ChEBI" id="CHEBI:59789"/>
        <dbReference type="ChEBI" id="CHEBI:90615"/>
        <dbReference type="ChEBI" id="CHEBI:90616"/>
        <dbReference type="EC" id="2.1.1.72"/>
    </reaction>
</comment>
<dbReference type="SUPFAM" id="SSF53335">
    <property type="entry name" value="S-adenosyl-L-methionine-dependent methyltransferases"/>
    <property type="match status" value="1"/>
</dbReference>
<dbReference type="PANTHER" id="PTHR33841:SF1">
    <property type="entry name" value="DNA METHYLTRANSFERASE A"/>
    <property type="match status" value="1"/>
</dbReference>
<gene>
    <name evidence="7" type="ORF">GCM10009691_38450</name>
</gene>
<evidence type="ECO:0000256" key="3">
    <source>
        <dbReference type="ARBA" id="ARBA00022679"/>
    </source>
</evidence>
<evidence type="ECO:0000256" key="5">
    <source>
        <dbReference type="ARBA" id="ARBA00047942"/>
    </source>
</evidence>
<dbReference type="EC" id="2.1.1.72" evidence="1"/>
<evidence type="ECO:0000259" key="6">
    <source>
        <dbReference type="Pfam" id="PF07669"/>
    </source>
</evidence>
<dbReference type="Gene3D" id="3.40.50.150">
    <property type="entry name" value="Vaccinia Virus protein VP39"/>
    <property type="match status" value="2"/>
</dbReference>
<dbReference type="GO" id="GO:0032259">
    <property type="term" value="P:methylation"/>
    <property type="evidence" value="ECO:0007669"/>
    <property type="project" value="UniProtKB-KW"/>
</dbReference>
<dbReference type="InterPro" id="IPR050953">
    <property type="entry name" value="N4_N6_ade-DNA_methylase"/>
</dbReference>
<protein>
    <recommendedName>
        <fullName evidence="1">site-specific DNA-methyltransferase (adenine-specific)</fullName>
        <ecNumber evidence="1">2.1.1.72</ecNumber>
    </recommendedName>
</protein>
<comment type="caution">
    <text evidence="7">The sequence shown here is derived from an EMBL/GenBank/DDBJ whole genome shotgun (WGS) entry which is preliminary data.</text>
</comment>
<evidence type="ECO:0000256" key="2">
    <source>
        <dbReference type="ARBA" id="ARBA00022603"/>
    </source>
</evidence>
<keyword evidence="4" id="KW-0949">S-adenosyl-L-methionine</keyword>
<name>A0ABN2CLT8_9MICO</name>
<evidence type="ECO:0000313" key="8">
    <source>
        <dbReference type="Proteomes" id="UP001501791"/>
    </source>
</evidence>
<feature type="domain" description="Type II methyltransferase M.TaqI-like" evidence="6">
    <location>
        <begin position="625"/>
        <end position="951"/>
    </location>
</feature>
<organism evidence="7 8">
    <name type="scientific">Brevibacterium picturae</name>
    <dbReference type="NCBI Taxonomy" id="260553"/>
    <lineage>
        <taxon>Bacteria</taxon>
        <taxon>Bacillati</taxon>
        <taxon>Actinomycetota</taxon>
        <taxon>Actinomycetes</taxon>
        <taxon>Micrococcales</taxon>
        <taxon>Brevibacteriaceae</taxon>
        <taxon>Brevibacterium</taxon>
    </lineage>
</organism>
<keyword evidence="8" id="KW-1185">Reference proteome</keyword>
<dbReference type="InterPro" id="IPR011639">
    <property type="entry name" value="MethylTrfase_TaqI-like_dom"/>
</dbReference>
<dbReference type="RefSeq" id="WP_346037262.1">
    <property type="nucleotide sequence ID" value="NZ_BAAALY010000019.1"/>
</dbReference>
<proteinExistence type="predicted"/>
<evidence type="ECO:0000256" key="4">
    <source>
        <dbReference type="ARBA" id="ARBA00022691"/>
    </source>
</evidence>
<keyword evidence="3" id="KW-0808">Transferase</keyword>
<dbReference type="GO" id="GO:0008168">
    <property type="term" value="F:methyltransferase activity"/>
    <property type="evidence" value="ECO:0007669"/>
    <property type="project" value="UniProtKB-KW"/>
</dbReference>
<dbReference type="Pfam" id="PF07669">
    <property type="entry name" value="Eco57I"/>
    <property type="match status" value="1"/>
</dbReference>
<evidence type="ECO:0000313" key="7">
    <source>
        <dbReference type="EMBL" id="GAA1560880.1"/>
    </source>
</evidence>
<sequence length="1564" mass="174936">MDELTVVQDFVSDDYFTSDAPKESFKSKALQLRKEWENTDSVTPLSEWASARTRLQKQLLSLDDAGDSLDEDTRSVILDFDRSLLDFLGYTNGYEVTPGQNADGTESSYLEVRGLATSDDSSPLLIVFATPVDDVVDLLDKDAPTLLTPVVQHVETGSERLEITESVAKYLSKRFVEDTPPGLALVLAGPTMLLTGAEKWQEGRYLAIDLGLLFERNDTKRGGAVDRFLAATTARALAPSTDGTTWFSEVFEDSVKHTEKVSEDLREAVQTSIELIANDVVTRRRVKNLPPLPEAEAQVLAKQSLRFLYRILFLLFAEASPELEVVPTGATEYESGYSLDRLRDLALVDIPTKGVGTHLYDSLHVLFTQIQNGHNDLRLAEATPTTDDTTRMSEGLVFHPLEADVFSTAATSHIDEVGLSNTTLQAVLKLLLWSKEKPGKDLGAISYSELGINQLGRVYEALMSYTGFFAEADLFEVAPKGDASKGSWVIETDRAEHIAAEDFKRELDERTGEMTPVIHRRGSFVFRLSGRDRQQSASYYTPDVLTQFTVSQALAELLTENTTADEVLALTVCEPALGSGAFALEAVNQLSAEYLRRKQNEVETRIDPADYPQELQKTKAYIALHNVYGVDLNATAVELAEISLWLDTMVTGLSAPWFGLRLRRGNSLIGARRSVYSRTTVKDKTWLKSTPVKTTAEDRDPQSIYQFLLPAEGWGAAADAKEGRALAPEAVAALKNWRKTMRVKLSDTKTNPRVSRAVALSKQVDTLWAIALKRLEIAEAETHRSIGVWGQAEPSQGTTVTRKQIEDKLADPNGAYQRLRRVMDAWCALWFWPLTETDITPPNIDDWIDACEQLLGKPVEESKKQQVVGQGSILDAMSWGGLNDFEDNQRIYSRAAKNVETVLEAHPWLAVTERIAAEQGFFHWELDFATIFDRGGFNLQLGNPPWVRPDWNEADILGDFDVAFALETKMPVPRWNRLKDEALESKDSRATYVEQASFNSGNRTFLGHVSNYPIIAGLRTDLYRCFMEQTWDHMADSGVVSLIHPETHFTDDKAQTLRRETYLRLRRHWQFINELQLFEVHHLVSYGVHVYARRGRSPRFLTAASLYHPDTVEKSFMHNGDGEEPGLKTAEGQWDLRPHSSRILTIGHEQLESWKIALGNTEHAVLETPMIYAVNTSSAHVMEKLAESKRIFGLSPMFSQGWNETTDFKNGRFLTKWGAPESWDDVILQGPHFHVGVPFYKQPNSTMKNNLDWSEVDREGLEADAVPVTSYKPIRDGKYDQLYTHWDLPNGDRVAARDYFRVAWRAMAANTGERTLIPAIIPPGTAHINGVFSYGFEMNTDLVLATAAMSSLLADFGVRVAPKSGIYPAVTARLPLPDPNHPLAPDLAARVLLLNSVTSVYTDLWNSLPDLDATDQAWTNGYGYPDTVSMDVLDDEWSADSPLRLAADRRQAQVEIDALVALMLGVTADELCSIYRTQFPVLYKYDTQRDHYDQNGRLVPAEVLKAWQKLGDSAGEDELSATNAQGFTYTYAPPFATLDREADMRAAYAEFEQRLAHRTSEAAS</sequence>
<dbReference type="EMBL" id="BAAALY010000019">
    <property type="protein sequence ID" value="GAA1560880.1"/>
    <property type="molecule type" value="Genomic_DNA"/>
</dbReference>
<keyword evidence="2 7" id="KW-0489">Methyltransferase</keyword>
<dbReference type="PANTHER" id="PTHR33841">
    <property type="entry name" value="DNA METHYLTRANSFERASE YEEA-RELATED"/>
    <property type="match status" value="1"/>
</dbReference>